<evidence type="ECO:0000256" key="1">
    <source>
        <dbReference type="SAM" id="MobiDB-lite"/>
    </source>
</evidence>
<dbReference type="WBParaSite" id="GPUH_0000054701-mRNA-1">
    <property type="protein sequence ID" value="GPUH_0000054701-mRNA-1"/>
    <property type="gene ID" value="GPUH_0000054701"/>
</dbReference>
<evidence type="ECO:0000313" key="4">
    <source>
        <dbReference type="WBParaSite" id="GPUH_0000054701-mRNA-1"/>
    </source>
</evidence>
<name>A0A183CVQ6_9BILA</name>
<feature type="region of interest" description="Disordered" evidence="1">
    <location>
        <begin position="1"/>
        <end position="114"/>
    </location>
</feature>
<keyword evidence="3" id="KW-1185">Reference proteome</keyword>
<accession>A0A183CVQ6</accession>
<feature type="region of interest" description="Disordered" evidence="1">
    <location>
        <begin position="151"/>
        <end position="205"/>
    </location>
</feature>
<sequence length="231" mass="25014">MTGTIKRAPCDLLLNGRRHSSITDRRSSSDGIASPSGRSGGTADSDSDEEQFPPPPPTVVATLSQVADDYRDERYSSQSSTPTATPTPRAVFSPTFQQQPSTSQQPPQYANVPKSAYTNGIYAPQLKATPAPAPPSKVHFALQNRQMFATENGTATPPPLQPTTTTTPDYWRPHQQQQLQQAALAPVPKKVPPPPPPKRSDTTRLQTASVEALHSELEAVMARRLQKIGQL</sequence>
<dbReference type="EMBL" id="UYRT01000508">
    <property type="protein sequence ID" value="VDK28284.1"/>
    <property type="molecule type" value="Genomic_DNA"/>
</dbReference>
<dbReference type="AlphaFoldDB" id="A0A183CVQ6"/>
<evidence type="ECO:0000313" key="2">
    <source>
        <dbReference type="EMBL" id="VDK28284.1"/>
    </source>
</evidence>
<feature type="compositionally biased region" description="Low complexity" evidence="1">
    <location>
        <begin position="76"/>
        <end position="108"/>
    </location>
</feature>
<reference evidence="4" key="1">
    <citation type="submission" date="2016-06" db="UniProtKB">
        <authorList>
            <consortium name="WormBaseParasite"/>
        </authorList>
    </citation>
    <scope>IDENTIFICATION</scope>
</reference>
<dbReference type="OrthoDB" id="6235964at2759"/>
<gene>
    <name evidence="2" type="ORF">GPUH_LOCUS547</name>
</gene>
<evidence type="ECO:0000313" key="3">
    <source>
        <dbReference type="Proteomes" id="UP000271098"/>
    </source>
</evidence>
<proteinExistence type="predicted"/>
<feature type="compositionally biased region" description="Low complexity" evidence="1">
    <location>
        <begin position="175"/>
        <end position="188"/>
    </location>
</feature>
<reference evidence="2 3" key="2">
    <citation type="submission" date="2018-11" db="EMBL/GenBank/DDBJ databases">
        <authorList>
            <consortium name="Pathogen Informatics"/>
        </authorList>
    </citation>
    <scope>NUCLEOTIDE SEQUENCE [LARGE SCALE GENOMIC DNA]</scope>
</reference>
<organism evidence="4">
    <name type="scientific">Gongylonema pulchrum</name>
    <dbReference type="NCBI Taxonomy" id="637853"/>
    <lineage>
        <taxon>Eukaryota</taxon>
        <taxon>Metazoa</taxon>
        <taxon>Ecdysozoa</taxon>
        <taxon>Nematoda</taxon>
        <taxon>Chromadorea</taxon>
        <taxon>Rhabditida</taxon>
        <taxon>Spirurina</taxon>
        <taxon>Spiruromorpha</taxon>
        <taxon>Spiruroidea</taxon>
        <taxon>Gongylonematidae</taxon>
        <taxon>Gongylonema</taxon>
    </lineage>
</organism>
<dbReference type="Proteomes" id="UP000271098">
    <property type="component" value="Unassembled WGS sequence"/>
</dbReference>
<protein>
    <submittedName>
        <fullName evidence="4">Neogenin_C domain-containing protein</fullName>
    </submittedName>
</protein>